<dbReference type="FunFam" id="3.90.190.10:FF:000036">
    <property type="entry name" value="Serine/threonine/tyrosine-interacting protein a"/>
    <property type="match status" value="1"/>
</dbReference>
<dbReference type="PROSITE" id="PS50054">
    <property type="entry name" value="TYR_PHOSPHATASE_DUAL"/>
    <property type="match status" value="1"/>
</dbReference>
<dbReference type="SMART" id="SM00195">
    <property type="entry name" value="DSPc"/>
    <property type="match status" value="1"/>
</dbReference>
<feature type="domain" description="Tyrosine-protein phosphatase" evidence="2">
    <location>
        <begin position="35"/>
        <end position="183"/>
    </location>
</feature>
<dbReference type="GO" id="GO:0062026">
    <property type="term" value="P:negative regulation of SCF-dependent proteasomal ubiquitin-dependent catabolic process"/>
    <property type="evidence" value="ECO:0007669"/>
    <property type="project" value="TreeGrafter"/>
</dbReference>
<dbReference type="GO" id="GO:1990444">
    <property type="term" value="F:F-box domain binding"/>
    <property type="evidence" value="ECO:0007669"/>
    <property type="project" value="TreeGrafter"/>
</dbReference>
<dbReference type="EMBL" id="HBUF01196063">
    <property type="protein sequence ID" value="CAG6660090.1"/>
    <property type="molecule type" value="Transcribed_RNA"/>
</dbReference>
<dbReference type="GO" id="GO:0070372">
    <property type="term" value="P:regulation of ERK1 and ERK2 cascade"/>
    <property type="evidence" value="ECO:0007669"/>
    <property type="project" value="TreeGrafter"/>
</dbReference>
<dbReference type="AlphaFoldDB" id="A0A8D8S430"/>
<dbReference type="InterPro" id="IPR029021">
    <property type="entry name" value="Prot-tyrosine_phosphatase-like"/>
</dbReference>
<dbReference type="InterPro" id="IPR000387">
    <property type="entry name" value="Tyr_Pase_dom"/>
</dbReference>
<protein>
    <submittedName>
        <fullName evidence="4">Serine/threonine/tyrosine-interacting protein B</fullName>
    </submittedName>
</protein>
<evidence type="ECO:0000259" key="3">
    <source>
        <dbReference type="PROSITE" id="PS50056"/>
    </source>
</evidence>
<evidence type="ECO:0000313" key="4">
    <source>
        <dbReference type="EMBL" id="CAG6660089.1"/>
    </source>
</evidence>
<dbReference type="InterPro" id="IPR052449">
    <property type="entry name" value="STYX-Interacting_Phosphatase"/>
</dbReference>
<proteinExistence type="inferred from homology"/>
<feature type="domain" description="Tyrosine specific protein phosphatases" evidence="3">
    <location>
        <begin position="100"/>
        <end position="161"/>
    </location>
</feature>
<sequence>MMWAMNMNHDNSSLVQTLLRQTHFEPEWTYNMRREMQEIVPNVFLGPYLVASRPKRDYLQSQGITHVICVRQNIEANFIRPNFQEDFVYLILDIADSLNENIIHHFGTVFEFIEHCLRSGGRVLIHGNQGISRSATLVIAYVMQKYNLSTKDALFLVQSKRLCVGPNLMFLNQLNEFEPIYKAKQQQQGFNQQDEATAMYLPHSFVDPFQPYLHIQNPKF</sequence>
<comment type="similarity">
    <text evidence="1">Belongs to the protein-tyrosine phosphatase family. Non-receptor class subfamily.</text>
</comment>
<dbReference type="SUPFAM" id="SSF52799">
    <property type="entry name" value="(Phosphotyrosine protein) phosphatases II"/>
    <property type="match status" value="1"/>
</dbReference>
<evidence type="ECO:0000256" key="1">
    <source>
        <dbReference type="ARBA" id="ARBA00009649"/>
    </source>
</evidence>
<evidence type="ECO:0000259" key="2">
    <source>
        <dbReference type="PROSITE" id="PS50054"/>
    </source>
</evidence>
<dbReference type="InterPro" id="IPR000340">
    <property type="entry name" value="Dual-sp_phosphatase_cat-dom"/>
</dbReference>
<dbReference type="GO" id="GO:0005654">
    <property type="term" value="C:nucleoplasm"/>
    <property type="evidence" value="ECO:0007669"/>
    <property type="project" value="TreeGrafter"/>
</dbReference>
<organism evidence="4">
    <name type="scientific">Cacopsylla melanoneura</name>
    <dbReference type="NCBI Taxonomy" id="428564"/>
    <lineage>
        <taxon>Eukaryota</taxon>
        <taxon>Metazoa</taxon>
        <taxon>Ecdysozoa</taxon>
        <taxon>Arthropoda</taxon>
        <taxon>Hexapoda</taxon>
        <taxon>Insecta</taxon>
        <taxon>Pterygota</taxon>
        <taxon>Neoptera</taxon>
        <taxon>Paraneoptera</taxon>
        <taxon>Hemiptera</taxon>
        <taxon>Sternorrhyncha</taxon>
        <taxon>Psylloidea</taxon>
        <taxon>Psyllidae</taxon>
        <taxon>Psyllinae</taxon>
        <taxon>Cacopsylla</taxon>
    </lineage>
</organism>
<dbReference type="PANTHER" id="PTHR46588:SF1">
    <property type="entry name" value="SERINE_THREONINE_TYROSINE-INTERACTING PROTEIN"/>
    <property type="match status" value="1"/>
</dbReference>
<dbReference type="Pfam" id="PF00782">
    <property type="entry name" value="DSPc"/>
    <property type="match status" value="1"/>
</dbReference>
<dbReference type="PANTHER" id="PTHR46588">
    <property type="entry name" value="SERINE/THREONINE/TYROSINE-INTERACTING PROTEIN"/>
    <property type="match status" value="1"/>
</dbReference>
<name>A0A8D8S430_9HEMI</name>
<dbReference type="InterPro" id="IPR020422">
    <property type="entry name" value="TYR_PHOSPHATASE_DUAL_dom"/>
</dbReference>
<reference evidence="4" key="1">
    <citation type="submission" date="2021-05" db="EMBL/GenBank/DDBJ databases">
        <authorList>
            <person name="Alioto T."/>
            <person name="Alioto T."/>
            <person name="Gomez Garrido J."/>
        </authorList>
    </citation>
    <scope>NUCLEOTIDE SEQUENCE</scope>
</reference>
<dbReference type="EMBL" id="HBUF01196062">
    <property type="protein sequence ID" value="CAG6660089.1"/>
    <property type="molecule type" value="Transcribed_RNA"/>
</dbReference>
<dbReference type="GO" id="GO:0005737">
    <property type="term" value="C:cytoplasm"/>
    <property type="evidence" value="ECO:0007669"/>
    <property type="project" value="TreeGrafter"/>
</dbReference>
<accession>A0A8D8S430</accession>
<dbReference type="Gene3D" id="3.90.190.10">
    <property type="entry name" value="Protein tyrosine phosphatase superfamily"/>
    <property type="match status" value="1"/>
</dbReference>
<dbReference type="PROSITE" id="PS50056">
    <property type="entry name" value="TYR_PHOSPHATASE_2"/>
    <property type="match status" value="1"/>
</dbReference>